<evidence type="ECO:0000313" key="4">
    <source>
        <dbReference type="Proteomes" id="UP001337655"/>
    </source>
</evidence>
<dbReference type="Proteomes" id="UP001337655">
    <property type="component" value="Unassembled WGS sequence"/>
</dbReference>
<proteinExistence type="predicted"/>
<name>A0AAV9NWK2_9PEZI</name>
<dbReference type="Pfam" id="PF06985">
    <property type="entry name" value="HET"/>
    <property type="match status" value="1"/>
</dbReference>
<comment type="caution">
    <text evidence="3">The sequence shown here is derived from an EMBL/GenBank/DDBJ whole genome shotgun (WGS) entry which is preliminary data.</text>
</comment>
<dbReference type="InterPro" id="IPR052895">
    <property type="entry name" value="HetReg/Transcr_Mod"/>
</dbReference>
<dbReference type="EMBL" id="JAVRRT010000020">
    <property type="protein sequence ID" value="KAK5164286.1"/>
    <property type="molecule type" value="Genomic_DNA"/>
</dbReference>
<reference evidence="3 4" key="1">
    <citation type="submission" date="2023-08" db="EMBL/GenBank/DDBJ databases">
        <title>Black Yeasts Isolated from many extreme environments.</title>
        <authorList>
            <person name="Coleine C."/>
            <person name="Stajich J.E."/>
            <person name="Selbmann L."/>
        </authorList>
    </citation>
    <scope>NUCLEOTIDE SEQUENCE [LARGE SCALE GENOMIC DNA]</scope>
    <source>
        <strain evidence="3 4">CCFEE 5935</strain>
    </source>
</reference>
<dbReference type="GeneID" id="89931310"/>
<organism evidence="3 4">
    <name type="scientific">Saxophila tyrrhenica</name>
    <dbReference type="NCBI Taxonomy" id="1690608"/>
    <lineage>
        <taxon>Eukaryota</taxon>
        <taxon>Fungi</taxon>
        <taxon>Dikarya</taxon>
        <taxon>Ascomycota</taxon>
        <taxon>Pezizomycotina</taxon>
        <taxon>Dothideomycetes</taxon>
        <taxon>Dothideomycetidae</taxon>
        <taxon>Mycosphaerellales</taxon>
        <taxon>Extremaceae</taxon>
        <taxon>Saxophila</taxon>
    </lineage>
</organism>
<accession>A0AAV9NWK2</accession>
<evidence type="ECO:0000313" key="3">
    <source>
        <dbReference type="EMBL" id="KAK5164286.1"/>
    </source>
</evidence>
<dbReference type="PANTHER" id="PTHR24148">
    <property type="entry name" value="ANKYRIN REPEAT DOMAIN-CONTAINING PROTEIN 39 HOMOLOG-RELATED"/>
    <property type="match status" value="1"/>
</dbReference>
<dbReference type="RefSeq" id="XP_064654579.1">
    <property type="nucleotide sequence ID" value="XM_064807206.1"/>
</dbReference>
<dbReference type="PANTHER" id="PTHR24148:SF80">
    <property type="entry name" value="HETEROKARYON INCOMPATIBILITY DOMAIN-CONTAINING PROTEIN"/>
    <property type="match status" value="1"/>
</dbReference>
<feature type="domain" description="Heterokaryon incompatibility" evidence="2">
    <location>
        <begin position="62"/>
        <end position="238"/>
    </location>
</feature>
<sequence>MEDREMVYVANPIYQYTPLPNPAQEIRILVLSSYGRTSDSIEILSGLGHKDDQALAVEGLSYEALSYTWEGDQESADKSVKTAVEGRRIHMESCCSGLDGALLPIRPNLAKAIPRFRLSPCYTDDKRCPLDYGRCSRRLWVDAVCINQEDLDERSIQVSSMSRVFANAGRIVVWLGEDSEMGDGELSFAFLRWFWNNRLPRNQLDSKFTAATGRALRSDTLQKFYRRRWFGRLWVVQEVHFARDAIVLCGNSVLPWQALEHGTDFLVSSPSSWKPACYTNLEDLTASLVAGAKATSFGPDILTAMERLHDLRCQDPRDRIGALAAIFGDGIGVDYHKSVKENYRQLAQMLVERGETIRLLRTAVRRRRSAKTSNLEDIDLPSWVPDWRYLGGEYSAHRLPTFVRDLTFHYPGVESSEADGDVLRTFGTYAGFHMKGSEVQHCFAFTATDTGVPKRAPRRTNDHARHQSNPHPATNYPDLADMKDKVTLSFRLVAHTVAGPSRRFSLVVLGKCTSVNTSHYVYASYHQLGSKDITIIGETTI</sequence>
<feature type="region of interest" description="Disordered" evidence="1">
    <location>
        <begin position="453"/>
        <end position="478"/>
    </location>
</feature>
<keyword evidence="4" id="KW-1185">Reference proteome</keyword>
<gene>
    <name evidence="3" type="ORF">LTR77_009980</name>
</gene>
<protein>
    <recommendedName>
        <fullName evidence="2">Heterokaryon incompatibility domain-containing protein</fullName>
    </recommendedName>
</protein>
<dbReference type="InterPro" id="IPR010730">
    <property type="entry name" value="HET"/>
</dbReference>
<evidence type="ECO:0000259" key="2">
    <source>
        <dbReference type="Pfam" id="PF06985"/>
    </source>
</evidence>
<evidence type="ECO:0000256" key="1">
    <source>
        <dbReference type="SAM" id="MobiDB-lite"/>
    </source>
</evidence>
<dbReference type="AlphaFoldDB" id="A0AAV9NWK2"/>